<sequence>MKKLGSASGFSMIELLIVTSVAVILMMVAAPSFTQILDSQQLGSATNRLALLFKQARLEAIRRNQELYIHNLDMAVPTKNSWCVLVTPSPIKPASCAVEQVISSLHGESFPRLSVSNSKARVSLDPARAITGSGMSYTLTNPEMGEGVVVKVNISSKSRVTICSVGTVVGYESC</sequence>
<evidence type="ECO:0000313" key="13">
    <source>
        <dbReference type="Proteomes" id="UP000241222"/>
    </source>
</evidence>
<dbReference type="GO" id="GO:0005886">
    <property type="term" value="C:plasma membrane"/>
    <property type="evidence" value="ECO:0007669"/>
    <property type="project" value="UniProtKB-SubCell"/>
</dbReference>
<keyword evidence="5" id="KW-0997">Cell inner membrane</keyword>
<evidence type="ECO:0000256" key="9">
    <source>
        <dbReference type="ARBA" id="ARBA00025772"/>
    </source>
</evidence>
<name>A0A2T3III1_9GAMM</name>
<dbReference type="Proteomes" id="UP000241222">
    <property type="component" value="Unassembled WGS sequence"/>
</dbReference>
<dbReference type="SUPFAM" id="SSF54523">
    <property type="entry name" value="Pili subunits"/>
    <property type="match status" value="1"/>
</dbReference>
<comment type="similarity">
    <text evidence="9">Belongs to the GSP H family.</text>
</comment>
<evidence type="ECO:0000313" key="12">
    <source>
        <dbReference type="EMBL" id="PSU28091.1"/>
    </source>
</evidence>
<evidence type="ECO:0000256" key="3">
    <source>
        <dbReference type="ARBA" id="ARBA00022475"/>
    </source>
</evidence>
<comment type="caution">
    <text evidence="12">The sequence shown here is derived from an EMBL/GenBank/DDBJ whole genome shotgun (WGS) entry which is preliminary data.</text>
</comment>
<dbReference type="Gene3D" id="3.30.700.10">
    <property type="entry name" value="Glycoprotein, Type 4 Pilin"/>
    <property type="match status" value="1"/>
</dbReference>
<keyword evidence="8" id="KW-0472">Membrane</keyword>
<dbReference type="Pfam" id="PF12019">
    <property type="entry name" value="GspH"/>
    <property type="match status" value="1"/>
</dbReference>
<evidence type="ECO:0000256" key="8">
    <source>
        <dbReference type="ARBA" id="ARBA00023136"/>
    </source>
</evidence>
<evidence type="ECO:0000256" key="5">
    <source>
        <dbReference type="ARBA" id="ARBA00022519"/>
    </source>
</evidence>
<dbReference type="RefSeq" id="WP_107351837.1">
    <property type="nucleotide sequence ID" value="NZ_PYMH01000027.1"/>
</dbReference>
<proteinExistence type="inferred from homology"/>
<evidence type="ECO:0000256" key="7">
    <source>
        <dbReference type="ARBA" id="ARBA00022989"/>
    </source>
</evidence>
<evidence type="ECO:0000256" key="2">
    <source>
        <dbReference type="ARBA" id="ARBA00021549"/>
    </source>
</evidence>
<evidence type="ECO:0000256" key="4">
    <source>
        <dbReference type="ARBA" id="ARBA00022481"/>
    </source>
</evidence>
<evidence type="ECO:0000256" key="1">
    <source>
        <dbReference type="ARBA" id="ARBA00004377"/>
    </source>
</evidence>
<keyword evidence="3" id="KW-1003">Cell membrane</keyword>
<evidence type="ECO:0000259" key="11">
    <source>
        <dbReference type="Pfam" id="PF12019"/>
    </source>
</evidence>
<evidence type="ECO:0000256" key="10">
    <source>
        <dbReference type="ARBA" id="ARBA00030775"/>
    </source>
</evidence>
<protein>
    <recommendedName>
        <fullName evidence="2">Type II secretion system protein H</fullName>
    </recommendedName>
    <alternativeName>
        <fullName evidence="10">General secretion pathway protein H</fullName>
    </alternativeName>
</protein>
<keyword evidence="13" id="KW-1185">Reference proteome</keyword>
<keyword evidence="4" id="KW-0488">Methylation</keyword>
<dbReference type="AlphaFoldDB" id="A0A2T3III1"/>
<dbReference type="NCBIfam" id="TIGR02532">
    <property type="entry name" value="IV_pilin_GFxxxE"/>
    <property type="match status" value="1"/>
</dbReference>
<gene>
    <name evidence="12" type="ORF">C9I99_26505</name>
</gene>
<evidence type="ECO:0000256" key="6">
    <source>
        <dbReference type="ARBA" id="ARBA00022692"/>
    </source>
</evidence>
<reference evidence="12 13" key="1">
    <citation type="submission" date="2018-03" db="EMBL/GenBank/DDBJ databases">
        <title>Whole genome sequencing of Histamine producing bacteria.</title>
        <authorList>
            <person name="Butler K."/>
        </authorList>
    </citation>
    <scope>NUCLEOTIDE SEQUENCE [LARGE SCALE GENOMIC DNA]</scope>
    <source>
        <strain evidence="12 13">JCM 13586</strain>
    </source>
</reference>
<dbReference type="InterPro" id="IPR022346">
    <property type="entry name" value="T2SS_GspH"/>
</dbReference>
<keyword evidence="7" id="KW-1133">Transmembrane helix</keyword>
<comment type="subcellular location">
    <subcellularLocation>
        <location evidence="1">Cell inner membrane</location>
        <topology evidence="1">Single-pass membrane protein</topology>
    </subcellularLocation>
</comment>
<dbReference type="EMBL" id="PYMH01000027">
    <property type="protein sequence ID" value="PSU28091.1"/>
    <property type="molecule type" value="Genomic_DNA"/>
</dbReference>
<feature type="domain" description="General secretion pathway GspH" evidence="11">
    <location>
        <begin position="45"/>
        <end position="153"/>
    </location>
</feature>
<dbReference type="GO" id="GO:0015627">
    <property type="term" value="C:type II protein secretion system complex"/>
    <property type="evidence" value="ECO:0007669"/>
    <property type="project" value="InterPro"/>
</dbReference>
<organism evidence="12 13">
    <name type="scientific">Photobacterium lutimaris</name>
    <dbReference type="NCBI Taxonomy" id="388278"/>
    <lineage>
        <taxon>Bacteria</taxon>
        <taxon>Pseudomonadati</taxon>
        <taxon>Pseudomonadota</taxon>
        <taxon>Gammaproteobacteria</taxon>
        <taxon>Vibrionales</taxon>
        <taxon>Vibrionaceae</taxon>
        <taxon>Photobacterium</taxon>
    </lineage>
</organism>
<keyword evidence="6" id="KW-0812">Transmembrane</keyword>
<dbReference type="InterPro" id="IPR045584">
    <property type="entry name" value="Pilin-like"/>
</dbReference>
<dbReference type="GO" id="GO:0015628">
    <property type="term" value="P:protein secretion by the type II secretion system"/>
    <property type="evidence" value="ECO:0007669"/>
    <property type="project" value="InterPro"/>
</dbReference>
<dbReference type="OrthoDB" id="5871678at2"/>
<dbReference type="InterPro" id="IPR012902">
    <property type="entry name" value="N_methyl_site"/>
</dbReference>
<accession>A0A2T3III1</accession>